<keyword evidence="2" id="KW-1185">Reference proteome</keyword>
<proteinExistence type="predicted"/>
<dbReference type="EMBL" id="RDRB01000003">
    <property type="protein sequence ID" value="ROU02837.1"/>
    <property type="molecule type" value="Genomic_DNA"/>
</dbReference>
<accession>A0A3N2R609</accession>
<dbReference type="Proteomes" id="UP000268016">
    <property type="component" value="Unassembled WGS sequence"/>
</dbReference>
<gene>
    <name evidence="1" type="ORF">EAT49_05910</name>
</gene>
<dbReference type="AlphaFoldDB" id="A0A3N2R609"/>
<reference evidence="1 2" key="1">
    <citation type="submission" date="2018-10" db="EMBL/GenBank/DDBJ databases">
        <title>Histidinibacterium lentulum gen. nov., sp. nov., a marine bacterium from the culture broth of Picochlorum sp. 122.</title>
        <authorList>
            <person name="Wang G."/>
        </authorList>
    </citation>
    <scope>NUCLEOTIDE SEQUENCE [LARGE SCALE GENOMIC DNA]</scope>
    <source>
        <strain evidence="1 2">B17</strain>
    </source>
</reference>
<organism evidence="1 2">
    <name type="scientific">Histidinibacterium lentulum</name>
    <dbReference type="NCBI Taxonomy" id="2480588"/>
    <lineage>
        <taxon>Bacteria</taxon>
        <taxon>Pseudomonadati</taxon>
        <taxon>Pseudomonadota</taxon>
        <taxon>Alphaproteobacteria</taxon>
        <taxon>Rhodobacterales</taxon>
        <taxon>Paracoccaceae</taxon>
        <taxon>Histidinibacterium</taxon>
    </lineage>
</organism>
<comment type="caution">
    <text evidence="1">The sequence shown here is derived from an EMBL/GenBank/DDBJ whole genome shotgun (WGS) entry which is preliminary data.</text>
</comment>
<evidence type="ECO:0000313" key="2">
    <source>
        <dbReference type="Proteomes" id="UP000268016"/>
    </source>
</evidence>
<dbReference type="OrthoDB" id="10010558at2"/>
<evidence type="ECO:0000313" key="1">
    <source>
        <dbReference type="EMBL" id="ROU02837.1"/>
    </source>
</evidence>
<sequence length="66" mass="7199">MTDRTDAMTCDAIALDHTKLLGYWLLPQDRLTLSGDGQQVVNLKMGTKGNGTKFFGGTAGIRRRAD</sequence>
<dbReference type="RefSeq" id="WP_123641385.1">
    <property type="nucleotide sequence ID" value="NZ_ML119083.1"/>
</dbReference>
<protein>
    <submittedName>
        <fullName evidence="1">Uncharacterized protein</fullName>
    </submittedName>
</protein>
<name>A0A3N2R609_9RHOB</name>